<protein>
    <submittedName>
        <fullName evidence="1">Uncharacterized protein</fullName>
    </submittedName>
</protein>
<organism evidence="1 2">
    <name type="scientific">Leclercia adecarboxylata</name>
    <dbReference type="NCBI Taxonomy" id="83655"/>
    <lineage>
        <taxon>Bacteria</taxon>
        <taxon>Pseudomonadati</taxon>
        <taxon>Pseudomonadota</taxon>
        <taxon>Gammaproteobacteria</taxon>
        <taxon>Enterobacterales</taxon>
        <taxon>Enterobacteriaceae</taxon>
        <taxon>Leclercia</taxon>
    </lineage>
</organism>
<sequence length="62" mass="6990">MKLFQSNFLKYAVKVMANAADMFLTCVMNAGLITKLRELCPLPCGLFFYPELFAETADDNYG</sequence>
<proteinExistence type="predicted"/>
<dbReference type="Proteomes" id="UP000222768">
    <property type="component" value="Unassembled WGS sequence"/>
</dbReference>
<comment type="caution">
    <text evidence="1">The sequence shown here is derived from an EMBL/GenBank/DDBJ whole genome shotgun (WGS) entry which is preliminary data.</text>
</comment>
<accession>A0A855EQS1</accession>
<evidence type="ECO:0000313" key="1">
    <source>
        <dbReference type="EMBL" id="PHH04124.1"/>
    </source>
</evidence>
<evidence type="ECO:0000313" key="2">
    <source>
        <dbReference type="Proteomes" id="UP000222768"/>
    </source>
</evidence>
<name>A0A855EQS1_9ENTR</name>
<reference evidence="2" key="1">
    <citation type="submission" date="2017-09" db="EMBL/GenBank/DDBJ databases">
        <title>FDA dAtabase for Regulatory Grade micrObial Sequences (FDA-ARGOS): Supporting development and validation of Infectious Disease Dx tests.</title>
        <authorList>
            <person name="Minogue T."/>
            <person name="Wolcott M."/>
            <person name="Wasieloski L."/>
            <person name="Aguilar W."/>
            <person name="Moore D."/>
            <person name="Tallon L."/>
            <person name="Sadzewicz L."/>
            <person name="Ott S."/>
            <person name="Zhao X."/>
            <person name="Nagaraj S."/>
            <person name="Vavikolanu K."/>
            <person name="Aluvathingal J."/>
            <person name="Nadendla S."/>
            <person name="Sichtig H."/>
        </authorList>
    </citation>
    <scope>NUCLEOTIDE SEQUENCE [LARGE SCALE GENOMIC DNA]</scope>
    <source>
        <strain evidence="2">FDAARGOS_404</strain>
    </source>
</reference>
<gene>
    <name evidence="1" type="ORF">CRX53_09140</name>
</gene>
<dbReference type="AlphaFoldDB" id="A0A855EQS1"/>
<dbReference type="EMBL" id="PDLK01000002">
    <property type="protein sequence ID" value="PHH04124.1"/>
    <property type="molecule type" value="Genomic_DNA"/>
</dbReference>